<dbReference type="HOGENOM" id="CLU_1225401_0_0_1"/>
<gene>
    <name evidence="1" type="ORF">SCHCODRAFT_233059</name>
</gene>
<dbReference type="Proteomes" id="UP000007431">
    <property type="component" value="Unassembled WGS sequence"/>
</dbReference>
<organism evidence="2">
    <name type="scientific">Schizophyllum commune (strain H4-8 / FGSC 9210)</name>
    <name type="common">Split gill fungus</name>
    <dbReference type="NCBI Taxonomy" id="578458"/>
    <lineage>
        <taxon>Eukaryota</taxon>
        <taxon>Fungi</taxon>
        <taxon>Dikarya</taxon>
        <taxon>Basidiomycota</taxon>
        <taxon>Agaricomycotina</taxon>
        <taxon>Agaricomycetes</taxon>
        <taxon>Agaricomycetidae</taxon>
        <taxon>Agaricales</taxon>
        <taxon>Schizophyllaceae</taxon>
        <taxon>Schizophyllum</taxon>
    </lineage>
</organism>
<dbReference type="OrthoDB" id="3065006at2759"/>
<dbReference type="KEGG" id="scm:SCHCO_01349975"/>
<reference evidence="1 2" key="1">
    <citation type="journal article" date="2010" name="Nat. Biotechnol.">
        <title>Genome sequence of the model mushroom Schizophyllum commune.</title>
        <authorList>
            <person name="Ohm R.A."/>
            <person name="de Jong J.F."/>
            <person name="Lugones L.G."/>
            <person name="Aerts A."/>
            <person name="Kothe E."/>
            <person name="Stajich J.E."/>
            <person name="de Vries R.P."/>
            <person name="Record E."/>
            <person name="Levasseur A."/>
            <person name="Baker S.E."/>
            <person name="Bartholomew K.A."/>
            <person name="Coutinho P.M."/>
            <person name="Erdmann S."/>
            <person name="Fowler T.J."/>
            <person name="Gathman A.C."/>
            <person name="Lombard V."/>
            <person name="Henrissat B."/>
            <person name="Knabe N."/>
            <person name="Kuees U."/>
            <person name="Lilly W.W."/>
            <person name="Lindquist E."/>
            <person name="Lucas S."/>
            <person name="Magnuson J.K."/>
            <person name="Piumi F."/>
            <person name="Raudaskoski M."/>
            <person name="Salamov A."/>
            <person name="Schmutz J."/>
            <person name="Schwarze F.W.M.R."/>
            <person name="vanKuyk P.A."/>
            <person name="Horton J.S."/>
            <person name="Grigoriev I.V."/>
            <person name="Woesten H.A.B."/>
        </authorList>
    </citation>
    <scope>NUCLEOTIDE SEQUENCE [LARGE SCALE GENOMIC DNA]</scope>
    <source>
        <strain evidence="2">H4-8 / FGSC 9210</strain>
    </source>
</reference>
<dbReference type="InParanoid" id="D8PYE8"/>
<protein>
    <submittedName>
        <fullName evidence="1">Uncharacterized protein</fullName>
    </submittedName>
</protein>
<keyword evidence="2" id="KW-1185">Reference proteome</keyword>
<sequence length="226" mass="24860">MATVNEWASSITEGSVASLQKLPSIPVRDGKTIYLARVDLHLIAGSEVVLDVDLDALKLLVNSQTSFIRRLFGVGSQSILAPSHTESGILPIAFRRLLLALGYLRYLLILPPTHFAGAAMRDSMALASASKPGWLNDLRIIVGRLCPALSARVRAWEAMLETVKNFQATWVLSAPEVSWETRAESLHATRRPCWNPNRDPHVTGLGNSRGRLLLDFHDIGSFPTTR</sequence>
<dbReference type="AlphaFoldDB" id="D8PYE8"/>
<evidence type="ECO:0000313" key="1">
    <source>
        <dbReference type="EMBL" id="EFI99243.1"/>
    </source>
</evidence>
<evidence type="ECO:0000313" key="2">
    <source>
        <dbReference type="Proteomes" id="UP000007431"/>
    </source>
</evidence>
<accession>D8PYE8</accession>
<dbReference type="RefSeq" id="XP_003034146.1">
    <property type="nucleotide sequence ID" value="XM_003034100.1"/>
</dbReference>
<name>D8PYE8_SCHCM</name>
<dbReference type="VEuPathDB" id="FungiDB:SCHCODRAFT_01349975"/>
<dbReference type="EMBL" id="GL377304">
    <property type="protein sequence ID" value="EFI99243.1"/>
    <property type="molecule type" value="Genomic_DNA"/>
</dbReference>
<dbReference type="GeneID" id="9586165"/>
<proteinExistence type="predicted"/>